<evidence type="ECO:0000259" key="1">
    <source>
        <dbReference type="SMART" id="SM00829"/>
    </source>
</evidence>
<dbReference type="AlphaFoldDB" id="A0A1I6VC41"/>
<dbReference type="RefSeq" id="WP_093843965.1">
    <property type="nucleotide sequence ID" value="NZ_CP054938.1"/>
</dbReference>
<dbReference type="SUPFAM" id="SSF50129">
    <property type="entry name" value="GroES-like"/>
    <property type="match status" value="1"/>
</dbReference>
<proteinExistence type="predicted"/>
<dbReference type="InterPro" id="IPR011032">
    <property type="entry name" value="GroES-like_sf"/>
</dbReference>
<dbReference type="STRING" id="1176198.SAMN05444716_107316"/>
<dbReference type="InterPro" id="IPR020843">
    <property type="entry name" value="ER"/>
</dbReference>
<name>A0A1I6VC41_9ACTN</name>
<dbReference type="Gene3D" id="3.90.180.10">
    <property type="entry name" value="Medium-chain alcohol dehydrogenases, catalytic domain"/>
    <property type="match status" value="1"/>
</dbReference>
<dbReference type="PANTHER" id="PTHR43677">
    <property type="entry name" value="SHORT-CHAIN DEHYDROGENASE/REDUCTASE"/>
    <property type="match status" value="1"/>
</dbReference>
<sequence length="312" mass="31718">MHAWTIDPDAPSRLTLNDVPDPEPAPHQALIEVTAYSLNHGEVLHGLRHGAPGTVPGWDAAGTVVRPAADGSGPAAGTPVVSLAPDGAWARLRAVDTALLGTVPADADPGAISTLPVAAGSALRGLRRLGPVLGRRVLVTGAGGGVGRFTVQLARRAGAHVVATTTDPGKEALLRSLGADEVVYGAAGIRDRLDAPVHGVIDTVGGDHLVAAFGALGRHGTLVAMGHTGNADAVLPYEALLGPLGTGRSIETFYLLDDHDGLADDLTWLAALTARGALDTQIGRRDPWSRTPEAAAALAAGEVPGKAVLDVR</sequence>
<dbReference type="GO" id="GO:0016491">
    <property type="term" value="F:oxidoreductase activity"/>
    <property type="evidence" value="ECO:0007669"/>
    <property type="project" value="InterPro"/>
</dbReference>
<dbReference type="InterPro" id="IPR036291">
    <property type="entry name" value="NAD(P)-bd_dom_sf"/>
</dbReference>
<gene>
    <name evidence="2" type="ORF">SAMN05444716_107316</name>
</gene>
<dbReference type="Pfam" id="PF00107">
    <property type="entry name" value="ADH_zinc_N"/>
    <property type="match status" value="1"/>
</dbReference>
<accession>A0A1I6VC41</accession>
<protein>
    <submittedName>
        <fullName evidence="2">NADPH:quinone reductase</fullName>
    </submittedName>
</protein>
<organism evidence="2 3">
    <name type="scientific">Streptomyces harbinensis</name>
    <dbReference type="NCBI Taxonomy" id="1176198"/>
    <lineage>
        <taxon>Bacteria</taxon>
        <taxon>Bacillati</taxon>
        <taxon>Actinomycetota</taxon>
        <taxon>Actinomycetes</taxon>
        <taxon>Kitasatosporales</taxon>
        <taxon>Streptomycetaceae</taxon>
        <taxon>Streptomyces</taxon>
    </lineage>
</organism>
<dbReference type="SMART" id="SM00829">
    <property type="entry name" value="PKS_ER"/>
    <property type="match status" value="1"/>
</dbReference>
<feature type="domain" description="Enoyl reductase (ER)" evidence="1">
    <location>
        <begin position="9"/>
        <end position="309"/>
    </location>
</feature>
<dbReference type="SUPFAM" id="SSF51735">
    <property type="entry name" value="NAD(P)-binding Rossmann-fold domains"/>
    <property type="match status" value="1"/>
</dbReference>
<dbReference type="EMBL" id="FPAB01000007">
    <property type="protein sequence ID" value="SFT11084.1"/>
    <property type="molecule type" value="Genomic_DNA"/>
</dbReference>
<dbReference type="Gene3D" id="3.40.50.720">
    <property type="entry name" value="NAD(P)-binding Rossmann-like Domain"/>
    <property type="match status" value="1"/>
</dbReference>
<dbReference type="PANTHER" id="PTHR43677:SF4">
    <property type="entry name" value="QUINONE OXIDOREDUCTASE-LIKE PROTEIN 2"/>
    <property type="match status" value="1"/>
</dbReference>
<evidence type="ECO:0000313" key="3">
    <source>
        <dbReference type="Proteomes" id="UP000198873"/>
    </source>
</evidence>
<dbReference type="InterPro" id="IPR013149">
    <property type="entry name" value="ADH-like_C"/>
</dbReference>
<dbReference type="InterPro" id="IPR051397">
    <property type="entry name" value="Zn-ADH-like_protein"/>
</dbReference>
<dbReference type="Pfam" id="PF08240">
    <property type="entry name" value="ADH_N"/>
    <property type="match status" value="1"/>
</dbReference>
<keyword evidence="3" id="KW-1185">Reference proteome</keyword>
<dbReference type="Proteomes" id="UP000198873">
    <property type="component" value="Unassembled WGS sequence"/>
</dbReference>
<dbReference type="InterPro" id="IPR013154">
    <property type="entry name" value="ADH-like_N"/>
</dbReference>
<evidence type="ECO:0000313" key="2">
    <source>
        <dbReference type="EMBL" id="SFT11084.1"/>
    </source>
</evidence>
<dbReference type="CDD" id="cd08270">
    <property type="entry name" value="MDR4"/>
    <property type="match status" value="1"/>
</dbReference>
<reference evidence="3" key="1">
    <citation type="submission" date="2016-10" db="EMBL/GenBank/DDBJ databases">
        <authorList>
            <person name="Varghese N."/>
            <person name="Submissions S."/>
        </authorList>
    </citation>
    <scope>NUCLEOTIDE SEQUENCE [LARGE SCALE GENOMIC DNA]</scope>
    <source>
        <strain evidence="3">CGMCC 4.7047</strain>
    </source>
</reference>